<proteinExistence type="predicted"/>
<dbReference type="Pfam" id="PF13281">
    <property type="entry name" value="MAP3K_TRAF_bd"/>
    <property type="match status" value="1"/>
</dbReference>
<keyword evidence="4 8" id="KW-0418">Kinase</keyword>
<keyword evidence="3" id="KW-0547">Nucleotide-binding</keyword>
<sequence>MFVMKLPTAVMTDSVCSRLSEGSVHSACTAIARPRMEVVCVIDLQSHERLQHRKKAWEEVKLACRDSNANCSHIQFEKLDFGETNVLDSFYNADVALVDLTVQMQQSSLFYHLGVRESFGMKGNILLTLDYNTEITAPLKASCKNYGFISYRTNEQGQCCVTDYSPLTNEETFETREQLSIRLTRHLQDVEIQAKVHMKEKFLADLRKTRETVSPQDMSKALNNMRRRLDDPNILSADVVLSMLLSFREIQDYDAMVKLVDDLMTLPNHKKYTSPVAIRHLFAFALSRRKGENDRDRALKVIHEALERTENHVPDMLCLCGRIYKDIFVESGHTDSESLEKAIHWYRKGFEVQPNEYAGVNLATLLVVAGNEFSKSRELQQIGMTLNNLIGKKGSLSTLQDYWDIATFFEISVLAENYSKAIQAAESMFKLKSPNWYLKSTIGNITLIQKFRKHSEESEKIPEMEVFNFWMDYFSEGIQEEAAAITIRFPVRFVHYAIVFRERQIGRGAL</sequence>
<dbReference type="Pfam" id="PF20309">
    <property type="entry name" value="DRHyd-ASK"/>
    <property type="match status" value="1"/>
</dbReference>
<evidence type="ECO:0000256" key="4">
    <source>
        <dbReference type="ARBA" id="ARBA00022777"/>
    </source>
</evidence>
<evidence type="ECO:0000259" key="6">
    <source>
        <dbReference type="Pfam" id="PF13281"/>
    </source>
</evidence>
<feature type="domain" description="MAP3K TRAFs-binding" evidence="6">
    <location>
        <begin position="109"/>
        <end position="473"/>
    </location>
</feature>
<organism evidence="8 9">
    <name type="scientific">Amphibalanus amphitrite</name>
    <name type="common">Striped barnacle</name>
    <name type="synonym">Balanus amphitrite</name>
    <dbReference type="NCBI Taxonomy" id="1232801"/>
    <lineage>
        <taxon>Eukaryota</taxon>
        <taxon>Metazoa</taxon>
        <taxon>Ecdysozoa</taxon>
        <taxon>Arthropoda</taxon>
        <taxon>Crustacea</taxon>
        <taxon>Multicrustacea</taxon>
        <taxon>Cirripedia</taxon>
        <taxon>Thoracica</taxon>
        <taxon>Thoracicalcarea</taxon>
        <taxon>Balanomorpha</taxon>
        <taxon>Balanoidea</taxon>
        <taxon>Balanidae</taxon>
        <taxon>Amphibalaninae</taxon>
        <taxon>Amphibalanus</taxon>
    </lineage>
</organism>
<keyword evidence="1" id="KW-0723">Serine/threonine-protein kinase</keyword>
<evidence type="ECO:0000256" key="2">
    <source>
        <dbReference type="ARBA" id="ARBA00022679"/>
    </source>
</evidence>
<evidence type="ECO:0000259" key="7">
    <source>
        <dbReference type="Pfam" id="PF20309"/>
    </source>
</evidence>
<dbReference type="PANTHER" id="PTHR11584:SF394">
    <property type="entry name" value="APOPTOTIC SIGNAL-REGULATING KINASE 1, ISOFORM C"/>
    <property type="match status" value="1"/>
</dbReference>
<keyword evidence="5" id="KW-0067">ATP-binding</keyword>
<dbReference type="GO" id="GO:0004674">
    <property type="term" value="F:protein serine/threonine kinase activity"/>
    <property type="evidence" value="ECO:0007669"/>
    <property type="project" value="UniProtKB-KW"/>
</dbReference>
<dbReference type="AlphaFoldDB" id="A0A6A4WVE2"/>
<dbReference type="PANTHER" id="PTHR11584">
    <property type="entry name" value="SERINE/THREONINE PROTEIN KINASE"/>
    <property type="match status" value="1"/>
</dbReference>
<gene>
    <name evidence="8" type="primary">Map3k15_1</name>
    <name evidence="8" type="ORF">FJT64_020971</name>
</gene>
<dbReference type="OrthoDB" id="275301at2759"/>
<keyword evidence="9" id="KW-1185">Reference proteome</keyword>
<feature type="domain" description="MAP3K deoxyribohydrolase" evidence="7">
    <location>
        <begin position="59"/>
        <end position="94"/>
    </location>
</feature>
<dbReference type="GO" id="GO:0005524">
    <property type="term" value="F:ATP binding"/>
    <property type="evidence" value="ECO:0007669"/>
    <property type="project" value="UniProtKB-KW"/>
</dbReference>
<evidence type="ECO:0000313" key="9">
    <source>
        <dbReference type="Proteomes" id="UP000440578"/>
    </source>
</evidence>
<comment type="caution">
    <text evidence="8">The sequence shown here is derived from an EMBL/GenBank/DDBJ whole genome shotgun (WGS) entry which is preliminary data.</text>
</comment>
<dbReference type="InterPro" id="IPR046872">
    <property type="entry name" value="DRHyd-ASK"/>
</dbReference>
<dbReference type="EMBL" id="VIIS01000544">
    <property type="protein sequence ID" value="KAF0307784.1"/>
    <property type="molecule type" value="Genomic_DNA"/>
</dbReference>
<name>A0A6A4WVE2_AMPAM</name>
<accession>A0A6A4WVE2</accession>
<evidence type="ECO:0000256" key="3">
    <source>
        <dbReference type="ARBA" id="ARBA00022741"/>
    </source>
</evidence>
<protein>
    <submittedName>
        <fullName evidence="8">Mitogen-activated protein kinase kinase kinase 15</fullName>
    </submittedName>
</protein>
<dbReference type="Proteomes" id="UP000440578">
    <property type="component" value="Unassembled WGS sequence"/>
</dbReference>
<evidence type="ECO:0000256" key="5">
    <source>
        <dbReference type="ARBA" id="ARBA00022840"/>
    </source>
</evidence>
<reference evidence="8 9" key="1">
    <citation type="submission" date="2019-07" db="EMBL/GenBank/DDBJ databases">
        <title>Draft genome assembly of a fouling barnacle, Amphibalanus amphitrite (Darwin, 1854): The first reference genome for Thecostraca.</title>
        <authorList>
            <person name="Kim W."/>
        </authorList>
    </citation>
    <scope>NUCLEOTIDE SEQUENCE [LARGE SCALE GENOMIC DNA]</scope>
    <source>
        <strain evidence="8">SNU_AA5</strain>
        <tissue evidence="8">Soma without cirri and trophi</tissue>
    </source>
</reference>
<evidence type="ECO:0000313" key="8">
    <source>
        <dbReference type="EMBL" id="KAF0307784.1"/>
    </source>
</evidence>
<evidence type="ECO:0000256" key="1">
    <source>
        <dbReference type="ARBA" id="ARBA00022527"/>
    </source>
</evidence>
<dbReference type="InterPro" id="IPR025136">
    <property type="entry name" value="MAP3K_TRAF-bd"/>
</dbReference>
<keyword evidence="2" id="KW-0808">Transferase</keyword>